<sequence>SLFNWDSKNTSLKSKILKFAQQTFNTLNC</sequence>
<evidence type="ECO:0000313" key="1">
    <source>
        <dbReference type="EMBL" id="SVA41106.1"/>
    </source>
</evidence>
<dbReference type="EMBL" id="UINC01009161">
    <property type="protein sequence ID" value="SVA41106.1"/>
    <property type="molecule type" value="Genomic_DNA"/>
</dbReference>
<organism evidence="1">
    <name type="scientific">marine metagenome</name>
    <dbReference type="NCBI Taxonomy" id="408172"/>
    <lineage>
        <taxon>unclassified sequences</taxon>
        <taxon>metagenomes</taxon>
        <taxon>ecological metagenomes</taxon>
    </lineage>
</organism>
<dbReference type="AlphaFoldDB" id="A0A381VLA4"/>
<protein>
    <submittedName>
        <fullName evidence="1">Uncharacterized protein</fullName>
    </submittedName>
</protein>
<reference evidence="1" key="1">
    <citation type="submission" date="2018-05" db="EMBL/GenBank/DDBJ databases">
        <authorList>
            <person name="Lanie J.A."/>
            <person name="Ng W.-L."/>
            <person name="Kazmierczak K.M."/>
            <person name="Andrzejewski T.M."/>
            <person name="Davidsen T.M."/>
            <person name="Wayne K.J."/>
            <person name="Tettelin H."/>
            <person name="Glass J.I."/>
            <person name="Rusch D."/>
            <person name="Podicherti R."/>
            <person name="Tsui H.-C.T."/>
            <person name="Winkler M.E."/>
        </authorList>
    </citation>
    <scope>NUCLEOTIDE SEQUENCE</scope>
</reference>
<accession>A0A381VLA4</accession>
<gene>
    <name evidence="1" type="ORF">METZ01_LOCUS93960</name>
</gene>
<proteinExistence type="predicted"/>
<feature type="non-terminal residue" evidence="1">
    <location>
        <position position="29"/>
    </location>
</feature>
<name>A0A381VLA4_9ZZZZ</name>
<feature type="non-terminal residue" evidence="1">
    <location>
        <position position="1"/>
    </location>
</feature>